<dbReference type="EMBL" id="JBBPBK010000016">
    <property type="protein sequence ID" value="KAK9267415.1"/>
    <property type="molecule type" value="Genomic_DNA"/>
</dbReference>
<evidence type="ECO:0000313" key="3">
    <source>
        <dbReference type="Proteomes" id="UP001415857"/>
    </source>
</evidence>
<keyword evidence="3" id="KW-1185">Reference proteome</keyword>
<proteinExistence type="predicted"/>
<protein>
    <submittedName>
        <fullName evidence="2">Uncharacterized protein</fullName>
    </submittedName>
</protein>
<reference evidence="2 3" key="1">
    <citation type="journal article" date="2024" name="Plant J.">
        <title>Genome sequences and population genomics reveal climatic adaptation and genomic divergence between two closely related sweetgum species.</title>
        <authorList>
            <person name="Xu W.Q."/>
            <person name="Ren C.Q."/>
            <person name="Zhang X.Y."/>
            <person name="Comes H.P."/>
            <person name="Liu X.H."/>
            <person name="Li Y.G."/>
            <person name="Kettle C.J."/>
            <person name="Jalonen R."/>
            <person name="Gaisberger H."/>
            <person name="Ma Y.Z."/>
            <person name="Qiu Y.X."/>
        </authorList>
    </citation>
    <scope>NUCLEOTIDE SEQUENCE [LARGE SCALE GENOMIC DNA]</scope>
    <source>
        <strain evidence="2">Hangzhou</strain>
    </source>
</reference>
<accession>A0AAP0N6J4</accession>
<name>A0AAP0N6J4_LIQFO</name>
<evidence type="ECO:0000313" key="2">
    <source>
        <dbReference type="EMBL" id="KAK9267415.1"/>
    </source>
</evidence>
<comment type="caution">
    <text evidence="2">The sequence shown here is derived from an EMBL/GenBank/DDBJ whole genome shotgun (WGS) entry which is preliminary data.</text>
</comment>
<organism evidence="2 3">
    <name type="scientific">Liquidambar formosana</name>
    <name type="common">Formosan gum</name>
    <dbReference type="NCBI Taxonomy" id="63359"/>
    <lineage>
        <taxon>Eukaryota</taxon>
        <taxon>Viridiplantae</taxon>
        <taxon>Streptophyta</taxon>
        <taxon>Embryophyta</taxon>
        <taxon>Tracheophyta</taxon>
        <taxon>Spermatophyta</taxon>
        <taxon>Magnoliopsida</taxon>
        <taxon>eudicotyledons</taxon>
        <taxon>Gunneridae</taxon>
        <taxon>Pentapetalae</taxon>
        <taxon>Saxifragales</taxon>
        <taxon>Altingiaceae</taxon>
        <taxon>Liquidambar</taxon>
    </lineage>
</organism>
<keyword evidence="1" id="KW-1133">Transmembrane helix</keyword>
<evidence type="ECO:0000256" key="1">
    <source>
        <dbReference type="SAM" id="Phobius"/>
    </source>
</evidence>
<gene>
    <name evidence="2" type="ORF">L1049_009841</name>
</gene>
<dbReference type="AlphaFoldDB" id="A0AAP0N6J4"/>
<feature type="transmembrane region" description="Helical" evidence="1">
    <location>
        <begin position="86"/>
        <end position="108"/>
    </location>
</feature>
<keyword evidence="1" id="KW-0472">Membrane</keyword>
<sequence>MQKRAMDAVDACGGKVVIGDVASEAGRLCRLLLLIQMASWRYICLDIDNFLFLPFQGAQIEHYSFLRVHFEIEYEITMLLYKYVEFLINVAIGMFLYWGQLVFCLGGGSNWCFAGCLRYWFCFLEFRGLLGL</sequence>
<dbReference type="Proteomes" id="UP001415857">
    <property type="component" value="Unassembled WGS sequence"/>
</dbReference>
<keyword evidence="1" id="KW-0812">Transmembrane</keyword>